<dbReference type="RefSeq" id="WP_148072823.1">
    <property type="nucleotide sequence ID" value="NZ_CP042913.1"/>
</dbReference>
<evidence type="ECO:0000313" key="4">
    <source>
        <dbReference type="Proteomes" id="UP000323917"/>
    </source>
</evidence>
<protein>
    <submittedName>
        <fullName evidence="3">TadE-like protein</fullName>
    </submittedName>
</protein>
<keyword evidence="1" id="KW-0812">Transmembrane</keyword>
<dbReference type="Proteomes" id="UP000323917">
    <property type="component" value="Chromosome"/>
</dbReference>
<name>A0A5B9QB51_9BACT</name>
<dbReference type="Pfam" id="PF07811">
    <property type="entry name" value="TadE"/>
    <property type="match status" value="1"/>
</dbReference>
<evidence type="ECO:0000313" key="3">
    <source>
        <dbReference type="EMBL" id="QEG34136.1"/>
    </source>
</evidence>
<sequence>MNISIRNQSSVFRRGTLRQNSKGSRKGLATVEFALIAPLFFMLILGSIEMGRGLMVQQVLTNASRVGVRDAVMLSGTTASATTAATDFAEGATVGGVTVVVTPDPSTASSGDMISLTVSVPFANVTWVPAPWFMGSTTLSATSVMRKEGFE</sequence>
<dbReference type="OrthoDB" id="278387at2"/>
<proteinExistence type="predicted"/>
<dbReference type="KEGG" id="bgok:Pr1d_14090"/>
<dbReference type="AlphaFoldDB" id="A0A5B9QB51"/>
<organism evidence="3 4">
    <name type="scientific">Bythopirellula goksoeyrii</name>
    <dbReference type="NCBI Taxonomy" id="1400387"/>
    <lineage>
        <taxon>Bacteria</taxon>
        <taxon>Pseudomonadati</taxon>
        <taxon>Planctomycetota</taxon>
        <taxon>Planctomycetia</taxon>
        <taxon>Pirellulales</taxon>
        <taxon>Lacipirellulaceae</taxon>
        <taxon>Bythopirellula</taxon>
    </lineage>
</organism>
<reference evidence="3 4" key="1">
    <citation type="submission" date="2019-08" db="EMBL/GenBank/DDBJ databases">
        <title>Deep-cultivation of Planctomycetes and their phenomic and genomic characterization uncovers novel biology.</title>
        <authorList>
            <person name="Wiegand S."/>
            <person name="Jogler M."/>
            <person name="Boedeker C."/>
            <person name="Pinto D."/>
            <person name="Vollmers J."/>
            <person name="Rivas-Marin E."/>
            <person name="Kohn T."/>
            <person name="Peeters S.H."/>
            <person name="Heuer A."/>
            <person name="Rast P."/>
            <person name="Oberbeckmann S."/>
            <person name="Bunk B."/>
            <person name="Jeske O."/>
            <person name="Meyerdierks A."/>
            <person name="Storesund J.E."/>
            <person name="Kallscheuer N."/>
            <person name="Luecker S."/>
            <person name="Lage O.M."/>
            <person name="Pohl T."/>
            <person name="Merkel B.J."/>
            <person name="Hornburger P."/>
            <person name="Mueller R.-W."/>
            <person name="Bruemmer F."/>
            <person name="Labrenz M."/>
            <person name="Spormann A.M."/>
            <person name="Op den Camp H."/>
            <person name="Overmann J."/>
            <person name="Amann R."/>
            <person name="Jetten M.S.M."/>
            <person name="Mascher T."/>
            <person name="Medema M.H."/>
            <person name="Devos D.P."/>
            <person name="Kaster A.-K."/>
            <person name="Ovreas L."/>
            <person name="Rohde M."/>
            <person name="Galperin M.Y."/>
            <person name="Jogler C."/>
        </authorList>
    </citation>
    <scope>NUCLEOTIDE SEQUENCE [LARGE SCALE GENOMIC DNA]</scope>
    <source>
        <strain evidence="3 4">Pr1d</strain>
    </source>
</reference>
<feature type="domain" description="TadE-like" evidence="2">
    <location>
        <begin position="27"/>
        <end position="69"/>
    </location>
</feature>
<keyword evidence="1" id="KW-0472">Membrane</keyword>
<accession>A0A5B9QB51</accession>
<dbReference type="EMBL" id="CP042913">
    <property type="protein sequence ID" value="QEG34136.1"/>
    <property type="molecule type" value="Genomic_DNA"/>
</dbReference>
<feature type="transmembrane region" description="Helical" evidence="1">
    <location>
        <begin position="27"/>
        <end position="48"/>
    </location>
</feature>
<keyword evidence="4" id="KW-1185">Reference proteome</keyword>
<evidence type="ECO:0000256" key="1">
    <source>
        <dbReference type="SAM" id="Phobius"/>
    </source>
</evidence>
<dbReference type="InterPro" id="IPR012495">
    <property type="entry name" value="TadE-like_dom"/>
</dbReference>
<evidence type="ECO:0000259" key="2">
    <source>
        <dbReference type="Pfam" id="PF07811"/>
    </source>
</evidence>
<keyword evidence="1" id="KW-1133">Transmembrane helix</keyword>
<gene>
    <name evidence="3" type="ORF">Pr1d_14090</name>
</gene>